<gene>
    <name evidence="2" type="ORF">E6Q69_07865</name>
</gene>
<evidence type="ECO:0000313" key="2">
    <source>
        <dbReference type="EMBL" id="TXI32884.1"/>
    </source>
</evidence>
<dbReference type="InterPro" id="IPR009739">
    <property type="entry name" value="LprI-like_N"/>
</dbReference>
<feature type="domain" description="Lysozyme inhibitor LprI-like N-terminal" evidence="1">
    <location>
        <begin position="73"/>
        <end position="147"/>
    </location>
</feature>
<sequence length="369" mass="41054">MTRPSRWRFPGSPTSATGATRSWRCANSWRRWTRSRCACSETPDKDLSMRLVLLSLCLLPSLLQAASFDCSHAEHPVELAICGNAALSELDERLAATFQRARGFSAEGDDSLLHEQRDWLRQTRQACAAHDATERCTEQRYGGRLDDLASLPYPLTTAPTAEPLRLDRASPRYDFLLTLDEPCSEQTCEGSGSLTVLHKATGKPLQIIGLPGVFLSRSDSGEPLVNSAQLYEYQGVINVGDFNFDGAEDFAVQNGNRGSYGGPSYDVFVYDQHQQAFRYARAMSELIASTLGFFSVDTSAQRLETFAKSGCCWHRTSRYRVEGNVPREVWRMTEDATIEAGEGGMQVDIEEWREGAWQVLSSKQVPAPE</sequence>
<evidence type="ECO:0000313" key="3">
    <source>
        <dbReference type="Proteomes" id="UP000321110"/>
    </source>
</evidence>
<dbReference type="Gene3D" id="1.20.1270.180">
    <property type="match status" value="1"/>
</dbReference>
<dbReference type="InterPro" id="IPR058087">
    <property type="entry name" value="XAC2610_dom"/>
</dbReference>
<dbReference type="EMBL" id="SSFO01000131">
    <property type="protein sequence ID" value="TXI32884.1"/>
    <property type="molecule type" value="Genomic_DNA"/>
</dbReference>
<dbReference type="Proteomes" id="UP000321110">
    <property type="component" value="Unassembled WGS sequence"/>
</dbReference>
<dbReference type="GO" id="GO:0005576">
    <property type="term" value="C:extracellular region"/>
    <property type="evidence" value="ECO:0007669"/>
    <property type="project" value="TreeGrafter"/>
</dbReference>
<comment type="caution">
    <text evidence="2">The sequence shown here is derived from an EMBL/GenBank/DDBJ whole genome shotgun (WGS) entry which is preliminary data.</text>
</comment>
<dbReference type="NCBIfam" id="NF047539">
    <property type="entry name" value="XAC2610_fam"/>
    <property type="match status" value="1"/>
</dbReference>
<dbReference type="InterPro" id="IPR052755">
    <property type="entry name" value="Lysozyme_Inhibitor_LprI"/>
</dbReference>
<proteinExistence type="predicted"/>
<evidence type="ECO:0000259" key="1">
    <source>
        <dbReference type="Pfam" id="PF07007"/>
    </source>
</evidence>
<organism evidence="2 3">
    <name type="scientific">Aquipseudomonas alcaligenes</name>
    <name type="common">Pseudomonas alcaligenes</name>
    <dbReference type="NCBI Taxonomy" id="43263"/>
    <lineage>
        <taxon>Bacteria</taxon>
        <taxon>Pseudomonadati</taxon>
        <taxon>Pseudomonadota</taxon>
        <taxon>Gammaproteobacteria</taxon>
        <taxon>Pseudomonadales</taxon>
        <taxon>Pseudomonadaceae</taxon>
        <taxon>Aquipseudomonas</taxon>
    </lineage>
</organism>
<accession>A0A5C7W8K9</accession>
<dbReference type="AlphaFoldDB" id="A0A5C7W8K9"/>
<dbReference type="Pfam" id="PF07007">
    <property type="entry name" value="LprI"/>
    <property type="match status" value="1"/>
</dbReference>
<protein>
    <submittedName>
        <fullName evidence="2">DUF1311 domain-containing protein</fullName>
    </submittedName>
</protein>
<dbReference type="PANTHER" id="PTHR37549">
    <property type="entry name" value="LIPOPROTEIN LPRI"/>
    <property type="match status" value="1"/>
</dbReference>
<name>A0A5C7W8K9_AQUAC</name>
<reference evidence="2 3" key="1">
    <citation type="submission" date="2018-09" db="EMBL/GenBank/DDBJ databases">
        <title>Metagenome Assembled Genomes from an Advanced Water Purification Facility.</title>
        <authorList>
            <person name="Stamps B.W."/>
            <person name="Spear J.R."/>
        </authorList>
    </citation>
    <scope>NUCLEOTIDE SEQUENCE [LARGE SCALE GENOMIC DNA]</scope>
    <source>
        <strain evidence="2">Bin_52_1</strain>
    </source>
</reference>
<dbReference type="PANTHER" id="PTHR37549:SF1">
    <property type="entry name" value="LIPOPROTEIN LPRI"/>
    <property type="match status" value="1"/>
</dbReference>